<dbReference type="AlphaFoldDB" id="A0A3M6ULX3"/>
<keyword evidence="2" id="KW-1185">Reference proteome</keyword>
<gene>
    <name evidence="1" type="ORF">pdam_00022041</name>
</gene>
<evidence type="ECO:0000313" key="2">
    <source>
        <dbReference type="Proteomes" id="UP000275408"/>
    </source>
</evidence>
<protein>
    <submittedName>
        <fullName evidence="1">Uncharacterized protein</fullName>
    </submittedName>
</protein>
<feature type="non-terminal residue" evidence="1">
    <location>
        <position position="267"/>
    </location>
</feature>
<accession>A0A3M6ULX3</accession>
<evidence type="ECO:0000313" key="1">
    <source>
        <dbReference type="EMBL" id="RMX54630.1"/>
    </source>
</evidence>
<sequence length="267" mass="29589">MACLAKAAPATGRTRRERSLFTTGLNSTSFTFRKERCWYGLSLVAGRLGKRKNNTLKERQGAGLVSSDGKEDALDGSASMDTTLPWASLLLVLELNLQRMLLVTVPVWGEEDLAPAWASSDILLQIPRVSSFLSSVAISSVCGDIRGFDDDRLLSGGGVELSISSDMSSALPLLSKFRNTERRRCIDFLYSFCLRAISLGWYFILNLKSVVKQNFFITNIVILSIKELFKSHHGWARTCLRHPAAVMLVAVEHLGVTMCYGLEHHCK</sequence>
<name>A0A3M6ULX3_POCDA</name>
<dbReference type="EMBL" id="RCHS01001229">
    <property type="protein sequence ID" value="RMX54630.1"/>
    <property type="molecule type" value="Genomic_DNA"/>
</dbReference>
<proteinExistence type="predicted"/>
<comment type="caution">
    <text evidence="1">The sequence shown here is derived from an EMBL/GenBank/DDBJ whole genome shotgun (WGS) entry which is preliminary data.</text>
</comment>
<reference evidence="1 2" key="1">
    <citation type="journal article" date="2018" name="Sci. Rep.">
        <title>Comparative analysis of the Pocillopora damicornis genome highlights role of immune system in coral evolution.</title>
        <authorList>
            <person name="Cunning R."/>
            <person name="Bay R.A."/>
            <person name="Gillette P."/>
            <person name="Baker A.C."/>
            <person name="Traylor-Knowles N."/>
        </authorList>
    </citation>
    <scope>NUCLEOTIDE SEQUENCE [LARGE SCALE GENOMIC DNA]</scope>
    <source>
        <strain evidence="1">RSMAS</strain>
        <tissue evidence="1">Whole animal</tissue>
    </source>
</reference>
<dbReference type="Proteomes" id="UP000275408">
    <property type="component" value="Unassembled WGS sequence"/>
</dbReference>
<organism evidence="1 2">
    <name type="scientific">Pocillopora damicornis</name>
    <name type="common">Cauliflower coral</name>
    <name type="synonym">Millepora damicornis</name>
    <dbReference type="NCBI Taxonomy" id="46731"/>
    <lineage>
        <taxon>Eukaryota</taxon>
        <taxon>Metazoa</taxon>
        <taxon>Cnidaria</taxon>
        <taxon>Anthozoa</taxon>
        <taxon>Hexacorallia</taxon>
        <taxon>Scleractinia</taxon>
        <taxon>Astrocoeniina</taxon>
        <taxon>Pocilloporidae</taxon>
        <taxon>Pocillopora</taxon>
    </lineage>
</organism>